<dbReference type="CDD" id="cd13891">
    <property type="entry name" value="CuRO_3_CotA_like"/>
    <property type="match status" value="1"/>
</dbReference>
<evidence type="ECO:0000256" key="1">
    <source>
        <dbReference type="ARBA" id="ARBA00010609"/>
    </source>
</evidence>
<evidence type="ECO:0000259" key="2">
    <source>
        <dbReference type="Pfam" id="PF07731"/>
    </source>
</evidence>
<dbReference type="Gene3D" id="2.60.40.420">
    <property type="entry name" value="Cupredoxins - blue copper proteins"/>
    <property type="match status" value="3"/>
</dbReference>
<feature type="domain" description="Plastocyanin-like" evidence="3">
    <location>
        <begin position="43"/>
        <end position="80"/>
    </location>
</feature>
<comment type="caution">
    <text evidence="4">The sequence shown here is derived from an EMBL/GenBank/DDBJ whole genome shotgun (WGS) entry which is preliminary data.</text>
</comment>
<keyword evidence="4" id="KW-0167">Capsid protein</keyword>
<dbReference type="PANTHER" id="PTHR48267">
    <property type="entry name" value="CUPREDOXIN SUPERFAMILY PROTEIN"/>
    <property type="match status" value="1"/>
</dbReference>
<dbReference type="Proteomes" id="UP000642571">
    <property type="component" value="Unassembled WGS sequence"/>
</dbReference>
<sequence>MLEKFVDELPIIDEILPIRSYHQAPFYEVTMRETYQKLHRDLPPTKVWGYNGQYPGPTFHVQRNQTVHVLWKNELPKKHFLPIDTTVHGAGNDVPEVRTVVHLHGGITPDTSDGYPEAWFTNGFQEVGPYFTHQLYTYPNRQQGTTLWYHDHAVGITRLNIYAGLAGMYIIHDPAETYLNLPKAPYDLPLLIQDRSFNPDGSLYYPSQPNPPVPNVNPSVVPEFLGDTVLVNGKVWPFMNVEPRRYRFRILNGSNARIYRLSLSNGLSFIQIGTDQGLLEQPILVPELLLAPAERADVIIDFSNGFQQSIVMENNPEPPFPPGDPNPEGPVMEFRVNKPLTCPDTSSIPAHLAAIPKLLTYQKNRNLLLNMRPDPYGREIHLLDNRVWADSVSEIPSLGNTEIWTLINISNATHPIHLHLVQFQIVDRQPFDADIYKKDGRIVPTGPRTLPDLNERGWKDTVRANPHEITRIIMTFGPYPGLFVWHCHILEHEDYEMMRPYYIVGHGDRYIVPL</sequence>
<feature type="domain" description="Plastocyanin-like" evidence="3">
    <location>
        <begin position="92"/>
        <end position="175"/>
    </location>
</feature>
<dbReference type="Pfam" id="PF07731">
    <property type="entry name" value="Cu-oxidase_2"/>
    <property type="match status" value="1"/>
</dbReference>
<dbReference type="CDD" id="cd13868">
    <property type="entry name" value="CuRO_2_CotA_like"/>
    <property type="match status" value="1"/>
</dbReference>
<name>A0ABQ1QE00_9BACI</name>
<protein>
    <submittedName>
        <fullName evidence="4">Spore coat protein A</fullName>
    </submittedName>
</protein>
<dbReference type="InterPro" id="IPR008972">
    <property type="entry name" value="Cupredoxin"/>
</dbReference>
<dbReference type="SUPFAM" id="SSF49503">
    <property type="entry name" value="Cupredoxins"/>
    <property type="match status" value="3"/>
</dbReference>
<dbReference type="CDD" id="cd13844">
    <property type="entry name" value="CuRO_1_BOD_CotA_like"/>
    <property type="match status" value="1"/>
</dbReference>
<feature type="domain" description="Plastocyanin-like" evidence="2">
    <location>
        <begin position="388"/>
        <end position="502"/>
    </location>
</feature>
<dbReference type="InterPro" id="IPR011706">
    <property type="entry name" value="Cu-oxidase_C"/>
</dbReference>
<accession>A0ABQ1QE00</accession>
<dbReference type="Pfam" id="PF07732">
    <property type="entry name" value="Cu-oxidase_3"/>
    <property type="match status" value="2"/>
</dbReference>
<evidence type="ECO:0000259" key="3">
    <source>
        <dbReference type="Pfam" id="PF07732"/>
    </source>
</evidence>
<dbReference type="PANTHER" id="PTHR48267:SF1">
    <property type="entry name" value="BILIRUBIN OXIDASE"/>
    <property type="match status" value="1"/>
</dbReference>
<reference evidence="5" key="1">
    <citation type="journal article" date="2019" name="Int. J. Syst. Evol. Microbiol.">
        <title>The Global Catalogue of Microorganisms (GCM) 10K type strain sequencing project: providing services to taxonomists for standard genome sequencing and annotation.</title>
        <authorList>
            <consortium name="The Broad Institute Genomics Platform"/>
            <consortium name="The Broad Institute Genome Sequencing Center for Infectious Disease"/>
            <person name="Wu L."/>
            <person name="Ma J."/>
        </authorList>
    </citation>
    <scope>NUCLEOTIDE SEQUENCE [LARGE SCALE GENOMIC DNA]</scope>
    <source>
        <strain evidence="5">CGMCC 1.15353</strain>
    </source>
</reference>
<dbReference type="EMBL" id="BMIN01000018">
    <property type="protein sequence ID" value="GGD23068.1"/>
    <property type="molecule type" value="Genomic_DNA"/>
</dbReference>
<keyword evidence="5" id="KW-1185">Reference proteome</keyword>
<proteinExistence type="inferred from homology"/>
<comment type="similarity">
    <text evidence="1">Belongs to the multicopper oxidase family.</text>
</comment>
<dbReference type="InterPro" id="IPR045087">
    <property type="entry name" value="Cu-oxidase_fam"/>
</dbReference>
<keyword evidence="4" id="KW-0946">Virion</keyword>
<organism evidence="4 5">
    <name type="scientific">Pontibacillus salipaludis</name>
    <dbReference type="NCBI Taxonomy" id="1697394"/>
    <lineage>
        <taxon>Bacteria</taxon>
        <taxon>Bacillati</taxon>
        <taxon>Bacillota</taxon>
        <taxon>Bacilli</taxon>
        <taxon>Bacillales</taxon>
        <taxon>Bacillaceae</taxon>
        <taxon>Pontibacillus</taxon>
    </lineage>
</organism>
<evidence type="ECO:0000313" key="5">
    <source>
        <dbReference type="Proteomes" id="UP000642571"/>
    </source>
</evidence>
<gene>
    <name evidence="4" type="primary">cotA</name>
    <name evidence="4" type="ORF">GCM10011389_33510</name>
</gene>
<evidence type="ECO:0000313" key="4">
    <source>
        <dbReference type="EMBL" id="GGD23068.1"/>
    </source>
</evidence>
<dbReference type="InterPro" id="IPR011707">
    <property type="entry name" value="Cu-oxidase-like_N"/>
</dbReference>